<evidence type="ECO:0000313" key="3">
    <source>
        <dbReference type="EMBL" id="RSH86856.1"/>
    </source>
</evidence>
<feature type="region of interest" description="Disordered" evidence="1">
    <location>
        <begin position="1"/>
        <end position="123"/>
    </location>
</feature>
<dbReference type="GeneID" id="39589677"/>
<proteinExistence type="predicted"/>
<feature type="region of interest" description="Disordered" evidence="1">
    <location>
        <begin position="400"/>
        <end position="467"/>
    </location>
</feature>
<dbReference type="Pfam" id="PF01544">
    <property type="entry name" value="CorA"/>
    <property type="match status" value="1"/>
</dbReference>
<dbReference type="Proteomes" id="UP000279236">
    <property type="component" value="Unassembled WGS sequence"/>
</dbReference>
<feature type="region of interest" description="Disordered" evidence="1">
    <location>
        <begin position="135"/>
        <end position="188"/>
    </location>
</feature>
<dbReference type="GO" id="GO:0015095">
    <property type="term" value="F:magnesium ion transmembrane transporter activity"/>
    <property type="evidence" value="ECO:0007669"/>
    <property type="project" value="InterPro"/>
</dbReference>
<keyword evidence="2" id="KW-0812">Transmembrane</keyword>
<feature type="region of interest" description="Disordered" evidence="1">
    <location>
        <begin position="210"/>
        <end position="301"/>
    </location>
</feature>
<dbReference type="Gene3D" id="1.20.58.340">
    <property type="entry name" value="Magnesium transport protein CorA, transmembrane region"/>
    <property type="match status" value="2"/>
</dbReference>
<dbReference type="SUPFAM" id="SSF143865">
    <property type="entry name" value="CorA soluble domain-like"/>
    <property type="match status" value="1"/>
</dbReference>
<dbReference type="CDD" id="cd12829">
    <property type="entry name" value="Alr1p-like"/>
    <property type="match status" value="1"/>
</dbReference>
<protein>
    <recommendedName>
        <fullName evidence="5">CorA metal ion transporter</fullName>
    </recommendedName>
</protein>
<gene>
    <name evidence="3" type="ORF">EHS24_005134</name>
</gene>
<dbReference type="EMBL" id="RSCE01000002">
    <property type="protein sequence ID" value="RSH86856.1"/>
    <property type="molecule type" value="Genomic_DNA"/>
</dbReference>
<dbReference type="GO" id="GO:0010961">
    <property type="term" value="P:intracellular magnesium ion homeostasis"/>
    <property type="evidence" value="ECO:0007669"/>
    <property type="project" value="TreeGrafter"/>
</dbReference>
<keyword evidence="4" id="KW-1185">Reference proteome</keyword>
<feature type="transmembrane region" description="Helical" evidence="2">
    <location>
        <begin position="937"/>
        <end position="960"/>
    </location>
</feature>
<evidence type="ECO:0000256" key="2">
    <source>
        <dbReference type="SAM" id="Phobius"/>
    </source>
</evidence>
<evidence type="ECO:0000313" key="4">
    <source>
        <dbReference type="Proteomes" id="UP000279236"/>
    </source>
</evidence>
<feature type="compositionally biased region" description="Gly residues" evidence="1">
    <location>
        <begin position="17"/>
        <end position="30"/>
    </location>
</feature>
<dbReference type="InterPro" id="IPR044089">
    <property type="entry name" value="Alr1-like"/>
</dbReference>
<dbReference type="STRING" id="105984.A0A427Y722"/>
<sequence length="987" mass="105907">MPPLRITTAGHASSSSSGGGASASGSGGGSQSRATATPVRGTAARQMQLQGVTLSASPHTPAADRDRERERSDILETPSSHSILSHAPVIAPTDQPEFAELLTPAQLRRPPRRRRPQPVGLGNFAGQAILAGASGLGYTTGDGDLYRGAARDPSAPAKPSGADDEDDEDDSTLSSGSSGSSSWSWGSGLEHGRRATMAVVQRFGEAIGVRRGSVSSGSSTESDSDDSSSNRTSRVSRFGRALTRTMSRATTATNDSQDDRPRRVYVPRRREFTLLTPPGESKPSGLGRDDSFASLSSSRASTPKGYLDAIETASQRVMTTPMLPSVLEAVRNARAIAGVVTLQPDHLHHTHHLTNLQTKKGGHTVLIRRGGSAPGRVRSAAPGGFTLPTVPRPVLVHSHSRVDTLRKTELPLRPKSASDLLGMSMSTPSPLNGDDGLPTEPPFGFGQTSATNTPSPPLPATPTPSLRPQKQRAAWWLDVSCPTWKDLRDIGELLGLHPLTLEDVLHQDPREKLDIYDKLGYYFVVVRALDEQYFKYTPGSSTSAPPGAELATVGNGVGTAGASGAPGVVPATPVVEAPEPRRRGWGFGRQTGRAAAKSGEKVEIVEDPAKEGIEGIGVGGVNLYLVVFQDGIVSFHYDDVSKHTKRVLERVTGSTGNEATSDWIAHGLIDSIVDAFFPLTGYVDGAVDDMDSLTIDPTTDPREPATPPPRVLPSDDPFLNEPGEPGEWIEMDEKSGTAGQIKKTTASTARALKQAANARNFRGTTSTRSMSRFQLAMLYLKLVFLPIATAKRHTKDATRKDVFDRSAMLKSIANMRRLVTGLSRMLGGKNAVVTSLLKRASENGRGSDQAVYLSDVHDHILLLQTSLYHYEYILAHCQPAYLSYLNVSIADSRSGTDRLILALSTVAIGILPMQLPIGLGSMNISRPGNSLTGDKYWYFIGICILITLMGCVMVLTVRYWRWAARKKWTKLRGGELPSSWDGFWGWA</sequence>
<comment type="caution">
    <text evidence="3">The sequence shown here is derived from an EMBL/GenBank/DDBJ whole genome shotgun (WGS) entry which is preliminary data.</text>
</comment>
<feature type="transmembrane region" description="Helical" evidence="2">
    <location>
        <begin position="773"/>
        <end position="790"/>
    </location>
</feature>
<feature type="transmembrane region" description="Helical" evidence="2">
    <location>
        <begin position="899"/>
        <end position="917"/>
    </location>
</feature>
<evidence type="ECO:0008006" key="5">
    <source>
        <dbReference type="Google" id="ProtNLM"/>
    </source>
</evidence>
<dbReference type="Gene3D" id="3.30.460.20">
    <property type="entry name" value="CorA soluble domain-like"/>
    <property type="match status" value="1"/>
</dbReference>
<dbReference type="AlphaFoldDB" id="A0A427Y722"/>
<dbReference type="InterPro" id="IPR045861">
    <property type="entry name" value="CorA_cytoplasmic_dom"/>
</dbReference>
<feature type="compositionally biased region" description="Low complexity" evidence="1">
    <location>
        <begin position="172"/>
        <end position="188"/>
    </location>
</feature>
<reference evidence="3 4" key="1">
    <citation type="submission" date="2018-11" db="EMBL/GenBank/DDBJ databases">
        <title>Genome sequence of Apiotrichum porosum DSM 27194.</title>
        <authorList>
            <person name="Aliyu H."/>
            <person name="Gorte O."/>
            <person name="Ochsenreither K."/>
        </authorList>
    </citation>
    <scope>NUCLEOTIDE SEQUENCE [LARGE SCALE GENOMIC DNA]</scope>
    <source>
        <strain evidence="3 4">DSM 27194</strain>
    </source>
</reference>
<dbReference type="GO" id="GO:0016020">
    <property type="term" value="C:membrane"/>
    <property type="evidence" value="ECO:0007669"/>
    <property type="project" value="InterPro"/>
</dbReference>
<dbReference type="OrthoDB" id="29879at2759"/>
<evidence type="ECO:0000256" key="1">
    <source>
        <dbReference type="SAM" id="MobiDB-lite"/>
    </source>
</evidence>
<dbReference type="PANTHER" id="PTHR21535">
    <property type="entry name" value="MAGNESIUM AND COBALT TRANSPORT PROTEIN/MITOCHONDRIAL IMPORT INNER MEMBRANE TRANSLOCASE SUBUNIT TIM8"/>
    <property type="match status" value="1"/>
</dbReference>
<feature type="compositionally biased region" description="Low complexity" evidence="1">
    <location>
        <begin position="210"/>
        <end position="236"/>
    </location>
</feature>
<feature type="compositionally biased region" description="Polar residues" evidence="1">
    <location>
        <begin position="244"/>
        <end position="255"/>
    </location>
</feature>
<feature type="compositionally biased region" description="Low complexity" evidence="1">
    <location>
        <begin position="292"/>
        <end position="301"/>
    </location>
</feature>
<feature type="compositionally biased region" description="Polar residues" evidence="1">
    <location>
        <begin position="45"/>
        <end position="58"/>
    </location>
</feature>
<dbReference type="InterPro" id="IPR002523">
    <property type="entry name" value="MgTranspt_CorA/ZnTranspt_ZntB"/>
</dbReference>
<feature type="compositionally biased region" description="Basic and acidic residues" evidence="1">
    <location>
        <begin position="400"/>
        <end position="412"/>
    </location>
</feature>
<keyword evidence="2" id="KW-1133">Transmembrane helix</keyword>
<dbReference type="PANTHER" id="PTHR21535:SF90">
    <property type="entry name" value="CORA METAL ION TRANSPORTER"/>
    <property type="match status" value="1"/>
</dbReference>
<feature type="region of interest" description="Disordered" evidence="1">
    <location>
        <begin position="692"/>
        <end position="718"/>
    </location>
</feature>
<keyword evidence="2" id="KW-0472">Membrane</keyword>
<feature type="compositionally biased region" description="Acidic residues" evidence="1">
    <location>
        <begin position="162"/>
        <end position="171"/>
    </location>
</feature>
<accession>A0A427Y722</accession>
<feature type="compositionally biased region" description="Basic and acidic residues" evidence="1">
    <location>
        <begin position="62"/>
        <end position="74"/>
    </location>
</feature>
<name>A0A427Y722_9TREE</name>
<feature type="compositionally biased region" description="Basic and acidic residues" evidence="1">
    <location>
        <begin position="257"/>
        <end position="272"/>
    </location>
</feature>
<dbReference type="RefSeq" id="XP_028479641.1">
    <property type="nucleotide sequence ID" value="XM_028620669.1"/>
</dbReference>
<organism evidence="3 4">
    <name type="scientific">Apiotrichum porosum</name>
    <dbReference type="NCBI Taxonomy" id="105984"/>
    <lineage>
        <taxon>Eukaryota</taxon>
        <taxon>Fungi</taxon>
        <taxon>Dikarya</taxon>
        <taxon>Basidiomycota</taxon>
        <taxon>Agaricomycotina</taxon>
        <taxon>Tremellomycetes</taxon>
        <taxon>Trichosporonales</taxon>
        <taxon>Trichosporonaceae</taxon>
        <taxon>Apiotrichum</taxon>
    </lineage>
</organism>